<dbReference type="InterPro" id="IPR036869">
    <property type="entry name" value="J_dom_sf"/>
</dbReference>
<evidence type="ECO:0000259" key="2">
    <source>
        <dbReference type="PROSITE" id="PS50076"/>
    </source>
</evidence>
<dbReference type="PRINTS" id="PR00625">
    <property type="entry name" value="JDOMAIN"/>
</dbReference>
<dbReference type="OrthoDB" id="9779889at2"/>
<gene>
    <name evidence="3" type="ORF">EG028_02230</name>
</gene>
<evidence type="ECO:0000313" key="3">
    <source>
        <dbReference type="EMBL" id="RPD43134.1"/>
    </source>
</evidence>
<dbReference type="Pfam" id="PF00226">
    <property type="entry name" value="DnaJ"/>
    <property type="match status" value="1"/>
</dbReference>
<comment type="caution">
    <text evidence="3">The sequence shown here is derived from an EMBL/GenBank/DDBJ whole genome shotgun (WGS) entry which is preliminary data.</text>
</comment>
<organism evidence="3 4">
    <name type="scientific">Chitinophaga barathri</name>
    <dbReference type="NCBI Taxonomy" id="1647451"/>
    <lineage>
        <taxon>Bacteria</taxon>
        <taxon>Pseudomonadati</taxon>
        <taxon>Bacteroidota</taxon>
        <taxon>Chitinophagia</taxon>
        <taxon>Chitinophagales</taxon>
        <taxon>Chitinophagaceae</taxon>
        <taxon>Chitinophaga</taxon>
    </lineage>
</organism>
<evidence type="ECO:0000313" key="4">
    <source>
        <dbReference type="Proteomes" id="UP000279089"/>
    </source>
</evidence>
<dbReference type="SUPFAM" id="SSF46565">
    <property type="entry name" value="Chaperone J-domain"/>
    <property type="match status" value="1"/>
</dbReference>
<name>A0A3N4MGP1_9BACT</name>
<accession>A0A3N4MGP1</accession>
<feature type="region of interest" description="Disordered" evidence="1">
    <location>
        <begin position="1"/>
        <end position="27"/>
    </location>
</feature>
<sequence>MAKSKRPFLSGYPTYDTTDGHGSASQWKTAFDQRMSRDEAEAVLKETQNSPWSVLGIEPGASGQQIKQAFRKSIMKWHPDHNANGEALAAAMTREILAAYELLRND</sequence>
<reference evidence="4" key="1">
    <citation type="submission" date="2018-11" db="EMBL/GenBank/DDBJ databases">
        <title>Chitinophaga lutea sp.nov., isolate from arsenic contaminated soil.</title>
        <authorList>
            <person name="Zong Y."/>
        </authorList>
    </citation>
    <scope>NUCLEOTIDE SEQUENCE [LARGE SCALE GENOMIC DNA]</scope>
    <source>
        <strain evidence="4">YLT18</strain>
    </source>
</reference>
<proteinExistence type="predicted"/>
<dbReference type="InterPro" id="IPR001623">
    <property type="entry name" value="DnaJ_domain"/>
</dbReference>
<evidence type="ECO:0000256" key="1">
    <source>
        <dbReference type="SAM" id="MobiDB-lite"/>
    </source>
</evidence>
<dbReference type="RefSeq" id="WP_120514407.1">
    <property type="nucleotide sequence ID" value="NZ_QXZY01000001.1"/>
</dbReference>
<dbReference type="Proteomes" id="UP000279089">
    <property type="component" value="Unassembled WGS sequence"/>
</dbReference>
<dbReference type="PANTHER" id="PTHR24074">
    <property type="entry name" value="CO-CHAPERONE PROTEIN DJLA"/>
    <property type="match status" value="1"/>
</dbReference>
<dbReference type="Gene3D" id="1.10.287.110">
    <property type="entry name" value="DnaJ domain"/>
    <property type="match status" value="1"/>
</dbReference>
<dbReference type="AlphaFoldDB" id="A0A3N4MGP1"/>
<dbReference type="InterPro" id="IPR050817">
    <property type="entry name" value="DjlA_DnaK_co-chaperone"/>
</dbReference>
<dbReference type="CDD" id="cd06257">
    <property type="entry name" value="DnaJ"/>
    <property type="match status" value="1"/>
</dbReference>
<keyword evidence="4" id="KW-1185">Reference proteome</keyword>
<dbReference type="SMART" id="SM00271">
    <property type="entry name" value="DnaJ"/>
    <property type="match status" value="1"/>
</dbReference>
<dbReference type="EMBL" id="RMBX01000001">
    <property type="protein sequence ID" value="RPD43134.1"/>
    <property type="molecule type" value="Genomic_DNA"/>
</dbReference>
<feature type="domain" description="J" evidence="2">
    <location>
        <begin position="50"/>
        <end position="106"/>
    </location>
</feature>
<protein>
    <submittedName>
        <fullName evidence="3">J domain-containing protein</fullName>
    </submittedName>
</protein>
<dbReference type="PROSITE" id="PS50076">
    <property type="entry name" value="DNAJ_2"/>
    <property type="match status" value="1"/>
</dbReference>